<name>A0A2R6WSV8_MARPO</name>
<evidence type="ECO:0000313" key="3">
    <source>
        <dbReference type="Proteomes" id="UP000244005"/>
    </source>
</evidence>
<reference evidence="3" key="1">
    <citation type="journal article" date="2017" name="Cell">
        <title>Insights into land plant evolution garnered from the Marchantia polymorpha genome.</title>
        <authorList>
            <person name="Bowman J.L."/>
            <person name="Kohchi T."/>
            <person name="Yamato K.T."/>
            <person name="Jenkins J."/>
            <person name="Shu S."/>
            <person name="Ishizaki K."/>
            <person name="Yamaoka S."/>
            <person name="Nishihama R."/>
            <person name="Nakamura Y."/>
            <person name="Berger F."/>
            <person name="Adam C."/>
            <person name="Aki S.S."/>
            <person name="Althoff F."/>
            <person name="Araki T."/>
            <person name="Arteaga-Vazquez M.A."/>
            <person name="Balasubrmanian S."/>
            <person name="Barry K."/>
            <person name="Bauer D."/>
            <person name="Boehm C.R."/>
            <person name="Briginshaw L."/>
            <person name="Caballero-Perez J."/>
            <person name="Catarino B."/>
            <person name="Chen F."/>
            <person name="Chiyoda S."/>
            <person name="Chovatia M."/>
            <person name="Davies K.M."/>
            <person name="Delmans M."/>
            <person name="Demura T."/>
            <person name="Dierschke T."/>
            <person name="Dolan L."/>
            <person name="Dorantes-Acosta A.E."/>
            <person name="Eklund D.M."/>
            <person name="Florent S.N."/>
            <person name="Flores-Sandoval E."/>
            <person name="Fujiyama A."/>
            <person name="Fukuzawa H."/>
            <person name="Galik B."/>
            <person name="Grimanelli D."/>
            <person name="Grimwood J."/>
            <person name="Grossniklaus U."/>
            <person name="Hamada T."/>
            <person name="Haseloff J."/>
            <person name="Hetherington A.J."/>
            <person name="Higo A."/>
            <person name="Hirakawa Y."/>
            <person name="Hundley H.N."/>
            <person name="Ikeda Y."/>
            <person name="Inoue K."/>
            <person name="Inoue S.I."/>
            <person name="Ishida S."/>
            <person name="Jia Q."/>
            <person name="Kakita M."/>
            <person name="Kanazawa T."/>
            <person name="Kawai Y."/>
            <person name="Kawashima T."/>
            <person name="Kennedy M."/>
            <person name="Kinose K."/>
            <person name="Kinoshita T."/>
            <person name="Kohara Y."/>
            <person name="Koide E."/>
            <person name="Komatsu K."/>
            <person name="Kopischke S."/>
            <person name="Kubo M."/>
            <person name="Kyozuka J."/>
            <person name="Lagercrantz U."/>
            <person name="Lin S.S."/>
            <person name="Lindquist E."/>
            <person name="Lipzen A.M."/>
            <person name="Lu C.W."/>
            <person name="De Luna E."/>
            <person name="Martienssen R.A."/>
            <person name="Minamino N."/>
            <person name="Mizutani M."/>
            <person name="Mizutani M."/>
            <person name="Mochizuki N."/>
            <person name="Monte I."/>
            <person name="Mosher R."/>
            <person name="Nagasaki H."/>
            <person name="Nakagami H."/>
            <person name="Naramoto S."/>
            <person name="Nishitani K."/>
            <person name="Ohtani M."/>
            <person name="Okamoto T."/>
            <person name="Okumura M."/>
            <person name="Phillips J."/>
            <person name="Pollak B."/>
            <person name="Reinders A."/>
            <person name="Rovekamp M."/>
            <person name="Sano R."/>
            <person name="Sawa S."/>
            <person name="Schmid M.W."/>
            <person name="Shirakawa M."/>
            <person name="Solano R."/>
            <person name="Spunde A."/>
            <person name="Suetsugu N."/>
            <person name="Sugano S."/>
            <person name="Sugiyama A."/>
            <person name="Sun R."/>
            <person name="Suzuki Y."/>
            <person name="Takenaka M."/>
            <person name="Takezawa D."/>
            <person name="Tomogane H."/>
            <person name="Tsuzuki M."/>
            <person name="Ueda T."/>
            <person name="Umeda M."/>
            <person name="Ward J.M."/>
            <person name="Watanabe Y."/>
            <person name="Yazaki K."/>
            <person name="Yokoyama R."/>
            <person name="Yoshitake Y."/>
            <person name="Yotsui I."/>
            <person name="Zachgo S."/>
            <person name="Schmutz J."/>
        </authorList>
    </citation>
    <scope>NUCLEOTIDE SEQUENCE [LARGE SCALE GENOMIC DNA]</scope>
    <source>
        <strain evidence="3">Tak-1</strain>
    </source>
</reference>
<accession>A0A2R6WSV8</accession>
<gene>
    <name evidence="2" type="ORF">MARPO_0060s0030</name>
</gene>
<sequence length="160" mass="17001">MLPEQEIGEQALSPGRGRSIKFQSTDKRAASAAPLRCLARSPTPGEITVRSHAEQNARSRGSNSNALRSPPPSDHHLPPLLPVVREDEEPCVPSSERDDASANLCQSVLIARRALALASGDPWPCARCGSDSESESLSLGLRPPFIAMGRGELVAVFPTG</sequence>
<proteinExistence type="predicted"/>
<dbReference type="Proteomes" id="UP000244005">
    <property type="component" value="Unassembled WGS sequence"/>
</dbReference>
<organism evidence="2 3">
    <name type="scientific">Marchantia polymorpha</name>
    <name type="common">Common liverwort</name>
    <name type="synonym">Marchantia aquatica</name>
    <dbReference type="NCBI Taxonomy" id="3197"/>
    <lineage>
        <taxon>Eukaryota</taxon>
        <taxon>Viridiplantae</taxon>
        <taxon>Streptophyta</taxon>
        <taxon>Embryophyta</taxon>
        <taxon>Marchantiophyta</taxon>
        <taxon>Marchantiopsida</taxon>
        <taxon>Marchantiidae</taxon>
        <taxon>Marchantiales</taxon>
        <taxon>Marchantiaceae</taxon>
        <taxon>Marchantia</taxon>
    </lineage>
</organism>
<feature type="region of interest" description="Disordered" evidence="1">
    <location>
        <begin position="1"/>
        <end position="98"/>
    </location>
</feature>
<dbReference type="EMBL" id="KZ772732">
    <property type="protein sequence ID" value="PTQ36941.1"/>
    <property type="molecule type" value="Genomic_DNA"/>
</dbReference>
<protein>
    <submittedName>
        <fullName evidence="2">Uncharacterized protein</fullName>
    </submittedName>
</protein>
<dbReference type="AlphaFoldDB" id="A0A2R6WSV8"/>
<keyword evidence="3" id="KW-1185">Reference proteome</keyword>
<evidence type="ECO:0000313" key="2">
    <source>
        <dbReference type="EMBL" id="PTQ36941.1"/>
    </source>
</evidence>
<evidence type="ECO:0000256" key="1">
    <source>
        <dbReference type="SAM" id="MobiDB-lite"/>
    </source>
</evidence>